<evidence type="ECO:0000313" key="2">
    <source>
        <dbReference type="EMBL" id="EWT05248.1"/>
    </source>
</evidence>
<organism evidence="2 3">
    <name type="scientific">Intrasporangium chromatireducens Q5-1</name>
    <dbReference type="NCBI Taxonomy" id="584657"/>
    <lineage>
        <taxon>Bacteria</taxon>
        <taxon>Bacillati</taxon>
        <taxon>Actinomycetota</taxon>
        <taxon>Actinomycetes</taxon>
        <taxon>Micrococcales</taxon>
        <taxon>Intrasporangiaceae</taxon>
        <taxon>Intrasporangium</taxon>
    </lineage>
</organism>
<proteinExistence type="predicted"/>
<sequence>MHWIADIVAHTKSAAGLPPRWGEEATPLTPEEEMEDAPWPARLRSGMTTAELLPYGAGALVTDDEETHELVRLVAKPVDAPGGRITVCDPVSMAWQGPPTQLELKGDLLPVEVAVIRYATARGELVRPCVAVVGDVSAVESWVEPPVPSTRLSIDVGCGAFIAADDVALVAAKADELTTELDRQGVFTVEVEDRVSGVLFASGDGPGDYEMLVGRGRGARPVALLVDLRVLSR</sequence>
<comment type="caution">
    <text evidence="2">The sequence shown here is derived from an EMBL/GenBank/DDBJ whole genome shotgun (WGS) entry which is preliminary data.</text>
</comment>
<gene>
    <name evidence="2" type="ORF">N864_05930</name>
</gene>
<evidence type="ECO:0000256" key="1">
    <source>
        <dbReference type="SAM" id="MobiDB-lite"/>
    </source>
</evidence>
<keyword evidence="3" id="KW-1185">Reference proteome</keyword>
<accession>W9GK90</accession>
<reference evidence="3" key="1">
    <citation type="submission" date="2013-08" db="EMBL/GenBank/DDBJ databases">
        <title>Intrasporangium oryzae NRRL B-24470.</title>
        <authorList>
            <person name="Liu H."/>
            <person name="Wang G."/>
        </authorList>
    </citation>
    <scope>NUCLEOTIDE SEQUENCE [LARGE SCALE GENOMIC DNA]</scope>
    <source>
        <strain evidence="3">Q5-1</strain>
    </source>
</reference>
<feature type="region of interest" description="Disordered" evidence="1">
    <location>
        <begin position="15"/>
        <end position="37"/>
    </location>
</feature>
<protein>
    <submittedName>
        <fullName evidence="2">Uncharacterized protein</fullName>
    </submittedName>
</protein>
<dbReference type="Proteomes" id="UP000019494">
    <property type="component" value="Unassembled WGS sequence"/>
</dbReference>
<evidence type="ECO:0000313" key="3">
    <source>
        <dbReference type="Proteomes" id="UP000019494"/>
    </source>
</evidence>
<name>W9GK90_9MICO</name>
<dbReference type="EMBL" id="AWQS01000131">
    <property type="protein sequence ID" value="EWT05248.1"/>
    <property type="molecule type" value="Genomic_DNA"/>
</dbReference>
<dbReference type="AlphaFoldDB" id="W9GK90"/>